<evidence type="ECO:0000256" key="3">
    <source>
        <dbReference type="ARBA" id="ARBA00047676"/>
    </source>
</evidence>
<dbReference type="Proteomes" id="UP000095284">
    <property type="component" value="Unplaced"/>
</dbReference>
<dbReference type="GO" id="GO:0005737">
    <property type="term" value="C:cytoplasm"/>
    <property type="evidence" value="ECO:0007669"/>
    <property type="project" value="UniProtKB-SubCell"/>
</dbReference>
<comment type="catalytic activity">
    <reaction evidence="3">
        <text>glycyl-tRNA(Ala) + H2O = tRNA(Ala) + glycine + H(+)</text>
        <dbReference type="Rhea" id="RHEA:53744"/>
        <dbReference type="Rhea" id="RHEA-COMP:9657"/>
        <dbReference type="Rhea" id="RHEA-COMP:13640"/>
        <dbReference type="ChEBI" id="CHEBI:15377"/>
        <dbReference type="ChEBI" id="CHEBI:15378"/>
        <dbReference type="ChEBI" id="CHEBI:57305"/>
        <dbReference type="ChEBI" id="CHEBI:78442"/>
        <dbReference type="ChEBI" id="CHEBI:78522"/>
        <dbReference type="EC" id="3.1.1.96"/>
    </reaction>
</comment>
<dbReference type="GO" id="GO:0000049">
    <property type="term" value="F:tRNA binding"/>
    <property type="evidence" value="ECO:0007669"/>
    <property type="project" value="UniProtKB-KW"/>
</dbReference>
<dbReference type="InterPro" id="IPR023509">
    <property type="entry name" value="DTD-like_sf"/>
</dbReference>
<proteinExistence type="inferred from homology"/>
<evidence type="ECO:0000313" key="9">
    <source>
        <dbReference type="WBParaSite" id="BXY_0770200.1"/>
    </source>
</evidence>
<gene>
    <name evidence="6" type="ORF">BXYJ_LOCUS9504</name>
</gene>
<comment type="similarity">
    <text evidence="1 5">Belongs to the DTD family.</text>
</comment>
<dbReference type="WBParaSite" id="BXY_0770200.1">
    <property type="protein sequence ID" value="BXY_0770200.1"/>
    <property type="gene ID" value="BXY_0770200"/>
</dbReference>
<keyword evidence="5" id="KW-0963">Cytoplasm</keyword>
<dbReference type="SMR" id="A0A1I7S3X0"/>
<evidence type="ECO:0000256" key="5">
    <source>
        <dbReference type="RuleBase" id="RU003470"/>
    </source>
</evidence>
<dbReference type="OrthoDB" id="275783at2759"/>
<dbReference type="InterPro" id="IPR003732">
    <property type="entry name" value="Daa-tRNA_deacyls_DTD"/>
</dbReference>
<dbReference type="Proteomes" id="UP000582659">
    <property type="component" value="Unassembled WGS sequence"/>
</dbReference>
<dbReference type="Pfam" id="PF02580">
    <property type="entry name" value="Tyr_Deacylase"/>
    <property type="match status" value="1"/>
</dbReference>
<evidence type="ECO:0000313" key="8">
    <source>
        <dbReference type="Proteomes" id="UP000659654"/>
    </source>
</evidence>
<name>A0A1I7S3X0_BURXY</name>
<organism evidence="7 9">
    <name type="scientific">Bursaphelenchus xylophilus</name>
    <name type="common">Pinewood nematode worm</name>
    <name type="synonym">Aphelenchoides xylophilus</name>
    <dbReference type="NCBI Taxonomy" id="6326"/>
    <lineage>
        <taxon>Eukaryota</taxon>
        <taxon>Metazoa</taxon>
        <taxon>Ecdysozoa</taxon>
        <taxon>Nematoda</taxon>
        <taxon>Chromadorea</taxon>
        <taxon>Rhabditida</taxon>
        <taxon>Tylenchina</taxon>
        <taxon>Tylenchomorpha</taxon>
        <taxon>Aphelenchoidea</taxon>
        <taxon>Aphelenchoididae</taxon>
        <taxon>Bursaphelenchus</taxon>
    </lineage>
</organism>
<evidence type="ECO:0000256" key="2">
    <source>
        <dbReference type="ARBA" id="ARBA00013056"/>
    </source>
</evidence>
<dbReference type="EC" id="3.1.1.96" evidence="2 5"/>
<evidence type="ECO:0000256" key="1">
    <source>
        <dbReference type="ARBA" id="ARBA00009673"/>
    </source>
</evidence>
<dbReference type="PANTHER" id="PTHR10472:SF5">
    <property type="entry name" value="D-AMINOACYL-TRNA DEACYLASE 1"/>
    <property type="match status" value="1"/>
</dbReference>
<dbReference type="EMBL" id="CAJFDI010000004">
    <property type="protein sequence ID" value="CAD5226959.1"/>
    <property type="molecule type" value="Genomic_DNA"/>
</dbReference>
<dbReference type="Proteomes" id="UP000659654">
    <property type="component" value="Unassembled WGS sequence"/>
</dbReference>
<evidence type="ECO:0000313" key="6">
    <source>
        <dbReference type="EMBL" id="CAD5226959.1"/>
    </source>
</evidence>
<dbReference type="EMBL" id="CAJFCV020000004">
    <property type="protein sequence ID" value="CAG9116541.1"/>
    <property type="molecule type" value="Genomic_DNA"/>
</dbReference>
<dbReference type="SUPFAM" id="SSF69500">
    <property type="entry name" value="DTD-like"/>
    <property type="match status" value="1"/>
</dbReference>
<evidence type="ECO:0000256" key="4">
    <source>
        <dbReference type="ARBA" id="ARBA00048018"/>
    </source>
</evidence>
<keyword evidence="5" id="KW-0378">Hydrolase</keyword>
<dbReference type="GO" id="GO:0051500">
    <property type="term" value="F:D-tyrosyl-tRNA(Tyr) deacylase activity"/>
    <property type="evidence" value="ECO:0007669"/>
    <property type="project" value="TreeGrafter"/>
</dbReference>
<evidence type="ECO:0000313" key="7">
    <source>
        <dbReference type="Proteomes" id="UP000095284"/>
    </source>
</evidence>
<comment type="subcellular location">
    <subcellularLocation>
        <location evidence="5">Cytoplasm</location>
    </subcellularLocation>
</comment>
<dbReference type="NCBIfam" id="TIGR00256">
    <property type="entry name" value="D-aminoacyl-tRNA deacylase"/>
    <property type="match status" value="1"/>
</dbReference>
<dbReference type="PANTHER" id="PTHR10472">
    <property type="entry name" value="D-TYROSYL-TRNA TYR DEACYLASE"/>
    <property type="match status" value="1"/>
</dbReference>
<reference evidence="9" key="1">
    <citation type="submission" date="2016-11" db="UniProtKB">
        <authorList>
            <consortium name="WormBaseParasite"/>
        </authorList>
    </citation>
    <scope>IDENTIFICATION</scope>
</reference>
<sequence length="155" mass="17475">MRFIIQRATRASVSVINESVSELISEIGKGICVLVGIAEGDTDVDIEYGVRKLMNLRLFDNPESGKRWDKSVKDLDLEILCVSQFTLHAVLKGNKLDFHRAMNPTEAPKFYEKFLNQLKSSYKIDKVKDGRFGAHMNVSIENDGPVTINLDSKDK</sequence>
<dbReference type="Gene3D" id="3.50.80.10">
    <property type="entry name" value="D-tyrosyl-tRNA(Tyr) deacylase"/>
    <property type="match status" value="1"/>
</dbReference>
<keyword evidence="8" id="KW-1185">Reference proteome</keyword>
<protein>
    <recommendedName>
        <fullName evidence="2 5">D-aminoacyl-tRNA deacylase</fullName>
        <ecNumber evidence="2 5">3.1.1.96</ecNumber>
    </recommendedName>
</protein>
<comment type="catalytic activity">
    <reaction evidence="4">
        <text>a D-aminoacyl-tRNA + H2O = a tRNA + a D-alpha-amino acid + H(+)</text>
        <dbReference type="Rhea" id="RHEA:13953"/>
        <dbReference type="Rhea" id="RHEA-COMP:10123"/>
        <dbReference type="Rhea" id="RHEA-COMP:10124"/>
        <dbReference type="ChEBI" id="CHEBI:15377"/>
        <dbReference type="ChEBI" id="CHEBI:15378"/>
        <dbReference type="ChEBI" id="CHEBI:59871"/>
        <dbReference type="ChEBI" id="CHEBI:78442"/>
        <dbReference type="ChEBI" id="CHEBI:79333"/>
        <dbReference type="EC" id="3.1.1.96"/>
    </reaction>
</comment>
<accession>A0A1I7S3X0</accession>
<reference evidence="6" key="2">
    <citation type="submission" date="2020-09" db="EMBL/GenBank/DDBJ databases">
        <authorList>
            <person name="Kikuchi T."/>
        </authorList>
    </citation>
    <scope>NUCLEOTIDE SEQUENCE</scope>
    <source>
        <strain evidence="6">Ka4C1</strain>
    </source>
</reference>
<keyword evidence="5" id="KW-0694">RNA-binding</keyword>
<keyword evidence="5" id="KW-0820">tRNA-binding</keyword>
<dbReference type="FunFam" id="3.50.80.10:FF:000001">
    <property type="entry name" value="D-aminoacyl-tRNA deacylase"/>
    <property type="match status" value="1"/>
</dbReference>
<dbReference type="eggNOG" id="KOG3323">
    <property type="taxonomic scope" value="Eukaryota"/>
</dbReference>
<dbReference type="AlphaFoldDB" id="A0A1I7S3X0"/>